<organism evidence="2">
    <name type="scientific">Cyberlindnera fabianii</name>
    <name type="common">Yeast</name>
    <name type="synonym">Hansenula fabianii</name>
    <dbReference type="NCBI Taxonomy" id="36022"/>
    <lineage>
        <taxon>Eukaryota</taxon>
        <taxon>Fungi</taxon>
        <taxon>Dikarya</taxon>
        <taxon>Ascomycota</taxon>
        <taxon>Saccharomycotina</taxon>
        <taxon>Saccharomycetes</taxon>
        <taxon>Phaffomycetales</taxon>
        <taxon>Phaffomycetaceae</taxon>
        <taxon>Cyberlindnera</taxon>
    </lineage>
</organism>
<name>A0A061B5N0_CYBFA</name>
<feature type="transmembrane region" description="Helical" evidence="1">
    <location>
        <begin position="106"/>
        <end position="123"/>
    </location>
</feature>
<feature type="transmembrane region" description="Helical" evidence="1">
    <location>
        <begin position="202"/>
        <end position="221"/>
    </location>
</feature>
<gene>
    <name evidence="2" type="ORF">CYFA0S_17e00754g</name>
</gene>
<evidence type="ECO:0000256" key="1">
    <source>
        <dbReference type="SAM" id="Phobius"/>
    </source>
</evidence>
<proteinExistence type="predicted"/>
<evidence type="ECO:0000313" key="2">
    <source>
        <dbReference type="EMBL" id="CDR45260.1"/>
    </source>
</evidence>
<dbReference type="EMBL" id="LK052902">
    <property type="protein sequence ID" value="CDR45260.1"/>
    <property type="molecule type" value="Genomic_DNA"/>
</dbReference>
<protein>
    <submittedName>
        <fullName evidence="2">CYFA0S17e00754g1_1</fullName>
    </submittedName>
</protein>
<keyword evidence="1" id="KW-1133">Transmembrane helix</keyword>
<keyword evidence="1" id="KW-0472">Membrane</keyword>
<feature type="transmembrane region" description="Helical" evidence="1">
    <location>
        <begin position="135"/>
        <end position="158"/>
    </location>
</feature>
<accession>A0A061B5N0</accession>
<reference evidence="2" key="1">
    <citation type="journal article" date="2014" name="Genome Announc.">
        <title>Genome sequence of the yeast Cyberlindnera fabianii (Hansenula fabianii).</title>
        <authorList>
            <person name="Freel K.C."/>
            <person name="Sarilar V."/>
            <person name="Neuveglise C."/>
            <person name="Devillers H."/>
            <person name="Friedrich A."/>
            <person name="Schacherer J."/>
        </authorList>
    </citation>
    <scope>NUCLEOTIDE SEQUENCE</scope>
    <source>
        <strain evidence="2">YJS4271</strain>
    </source>
</reference>
<dbReference type="AlphaFoldDB" id="A0A061B5N0"/>
<sequence>MSTPEPLQLHILPHYVDHTQDLLARSSSASLPGRIQTTPSSVPLPPLSSRPARFLRTLWNFLNPPLDQLPYGMPPYVNKSLVKGLREVQHRLIDARLFILTRCCKHIIVFVIYLFMVNLYLAFDQVTSSVISTSVTHVLFMVFLETSGVMVHLFLSFINTQISIIFTFYCLNVEAQRAKQAYEQLLISDPRRLQLLEALSDAQFLVLFWVFLWTINLLLFVSSLINRRDPRVTETVRVLTRLYHDVIFNHIDVWTQVNRAYGNEAEDPPPDYSTLDFFV</sequence>
<keyword evidence="1" id="KW-0812">Transmembrane</keyword>